<keyword evidence="4" id="KW-1185">Reference proteome</keyword>
<evidence type="ECO:0000313" key="5">
    <source>
        <dbReference type="RefSeq" id="XP_029121480.1"/>
    </source>
</evidence>
<evidence type="ECO:0000259" key="3">
    <source>
        <dbReference type="PROSITE" id="PS50846"/>
    </source>
</evidence>
<dbReference type="Gene3D" id="3.30.70.100">
    <property type="match status" value="1"/>
</dbReference>
<organism evidence="4 5">
    <name type="scientific">Elaeis guineensis var. tenera</name>
    <name type="common">Oil palm</name>
    <dbReference type="NCBI Taxonomy" id="51953"/>
    <lineage>
        <taxon>Eukaryota</taxon>
        <taxon>Viridiplantae</taxon>
        <taxon>Streptophyta</taxon>
        <taxon>Embryophyta</taxon>
        <taxon>Tracheophyta</taxon>
        <taxon>Spermatophyta</taxon>
        <taxon>Magnoliopsida</taxon>
        <taxon>Liliopsida</taxon>
        <taxon>Arecaceae</taxon>
        <taxon>Arecoideae</taxon>
        <taxon>Cocoseae</taxon>
        <taxon>Elaeidinae</taxon>
        <taxon>Elaeis</taxon>
    </lineage>
</organism>
<dbReference type="InterPro" id="IPR006121">
    <property type="entry name" value="HMA_dom"/>
</dbReference>
<accession>A0A8N4EYL8</accession>
<evidence type="ECO:0000256" key="2">
    <source>
        <dbReference type="SAM" id="MobiDB-lite"/>
    </source>
</evidence>
<dbReference type="Proteomes" id="UP000504607">
    <property type="component" value="Chromosome 7"/>
</dbReference>
<dbReference type="OrthoDB" id="689350at2759"/>
<dbReference type="GO" id="GO:0046872">
    <property type="term" value="F:metal ion binding"/>
    <property type="evidence" value="ECO:0007669"/>
    <property type="project" value="UniProtKB-KW"/>
</dbReference>
<dbReference type="InterPro" id="IPR036163">
    <property type="entry name" value="HMA_dom_sf"/>
</dbReference>
<proteinExistence type="predicted"/>
<keyword evidence="1" id="KW-0479">Metal-binding</keyword>
<gene>
    <name evidence="5" type="primary">LOC105048622</name>
</gene>
<protein>
    <submittedName>
        <fullName evidence="5">Copper-transporting ATPase PAA1, chloroplastic isoform X1</fullName>
    </submittedName>
</protein>
<reference evidence="5" key="1">
    <citation type="submission" date="2025-08" db="UniProtKB">
        <authorList>
            <consortium name="RefSeq"/>
        </authorList>
    </citation>
    <scope>IDENTIFICATION</scope>
</reference>
<dbReference type="Pfam" id="PF00403">
    <property type="entry name" value="HMA"/>
    <property type="match status" value="1"/>
</dbReference>
<dbReference type="CDD" id="cd00371">
    <property type="entry name" value="HMA"/>
    <property type="match status" value="1"/>
</dbReference>
<dbReference type="PROSITE" id="PS50846">
    <property type="entry name" value="HMA_2"/>
    <property type="match status" value="1"/>
</dbReference>
<dbReference type="RefSeq" id="XP_029121480.1">
    <property type="nucleotide sequence ID" value="XM_029265647.1"/>
</dbReference>
<dbReference type="FunFam" id="3.30.70.100:FF:000047">
    <property type="entry name" value="Copper-transporting ATPase PAA1, chloroplastic"/>
    <property type="match status" value="1"/>
</dbReference>
<evidence type="ECO:0000256" key="1">
    <source>
        <dbReference type="ARBA" id="ARBA00022723"/>
    </source>
</evidence>
<feature type="compositionally biased region" description="Gly residues" evidence="2">
    <location>
        <begin position="87"/>
        <end position="110"/>
    </location>
</feature>
<dbReference type="SUPFAM" id="SSF55008">
    <property type="entry name" value="HMA, heavy metal-associated domain"/>
    <property type="match status" value="1"/>
</dbReference>
<evidence type="ECO:0000313" key="4">
    <source>
        <dbReference type="Proteomes" id="UP000504607"/>
    </source>
</evidence>
<feature type="domain" description="HMA" evidence="3">
    <location>
        <begin position="132"/>
        <end position="199"/>
    </location>
</feature>
<sequence length="220" mass="22856">MESVSLSRIPLIASSKPLKPSPDYRHLRLPFPLYSSSLKAQCFGSLDSRRSLDLFSISFGGNILRSSPTAPVSSRFASISNSAAFSGSGGGGDGPPGGGGGGGGGDYGSSGGEVVVKSVAEESEEVPVLGPDVIVLHVGGMSCGGCAASVKRILESQPQVSSATVSLETETAYVRPVPEVKVTQDWQQQLGEKLATHLTTCGFKSGLKDFSWHRKALLRT</sequence>
<feature type="region of interest" description="Disordered" evidence="2">
    <location>
        <begin position="85"/>
        <end position="110"/>
    </location>
</feature>
<dbReference type="PROSITE" id="PS01047">
    <property type="entry name" value="HMA_1"/>
    <property type="match status" value="1"/>
</dbReference>
<name>A0A8N4EYL8_ELAGV</name>
<dbReference type="InterPro" id="IPR017969">
    <property type="entry name" value="Heavy-metal-associated_CS"/>
</dbReference>
<dbReference type="AlphaFoldDB" id="A0A8N4EYL8"/>